<evidence type="ECO:0000313" key="1">
    <source>
        <dbReference type="EMBL" id="TKS57643.1"/>
    </source>
</evidence>
<accession>A0A4U5TU08</accession>
<protein>
    <submittedName>
        <fullName evidence="1">Uncharacterized protein</fullName>
    </submittedName>
</protein>
<dbReference type="OrthoDB" id="980645at2"/>
<reference evidence="1 2" key="1">
    <citation type="submission" date="2019-04" db="EMBL/GenBank/DDBJ databases">
        <title>Psychroflexus halotolerans sp. nov., isolated from a marine solar saltern.</title>
        <authorList>
            <person name="Feng X."/>
        </authorList>
    </citation>
    <scope>NUCLEOTIDE SEQUENCE [LARGE SCALE GENOMIC DNA]</scope>
    <source>
        <strain evidence="1 2">WDS2C27</strain>
    </source>
</reference>
<dbReference type="Proteomes" id="UP000306552">
    <property type="component" value="Unassembled WGS sequence"/>
</dbReference>
<proteinExistence type="predicted"/>
<dbReference type="AlphaFoldDB" id="A0A4U5TU08"/>
<comment type="caution">
    <text evidence="1">The sequence shown here is derived from an EMBL/GenBank/DDBJ whole genome shotgun (WGS) entry which is preliminary data.</text>
</comment>
<sequence>MLLRRQYISICLSLVISLFTLKSALVMTYYITFTETFIGNYCVNKDRPELNCDGKCELSKLLERNSSEQDQQKDVMIMTSVEIVFYLCKSDNHFNLSKDLRENQSAFGFTPQLYVFDYQKELIKPPEFLI</sequence>
<dbReference type="RefSeq" id="WP_138931343.1">
    <property type="nucleotide sequence ID" value="NZ_SWMU01000001.1"/>
</dbReference>
<keyword evidence="2" id="KW-1185">Reference proteome</keyword>
<organism evidence="1 2">
    <name type="scientific">Mesohalobacter halotolerans</name>
    <dbReference type="NCBI Taxonomy" id="1883405"/>
    <lineage>
        <taxon>Bacteria</taxon>
        <taxon>Pseudomonadati</taxon>
        <taxon>Bacteroidota</taxon>
        <taxon>Flavobacteriia</taxon>
        <taxon>Flavobacteriales</taxon>
        <taxon>Flavobacteriaceae</taxon>
        <taxon>Mesohalobacter</taxon>
    </lineage>
</organism>
<evidence type="ECO:0000313" key="2">
    <source>
        <dbReference type="Proteomes" id="UP000306552"/>
    </source>
</evidence>
<gene>
    <name evidence="1" type="ORF">FCN74_04295</name>
</gene>
<dbReference type="EMBL" id="SWMU01000001">
    <property type="protein sequence ID" value="TKS57643.1"/>
    <property type="molecule type" value="Genomic_DNA"/>
</dbReference>
<name>A0A4U5TU08_9FLAO</name>